<keyword evidence="1" id="KW-0732">Signal</keyword>
<dbReference type="EMBL" id="BONZ01000013">
    <property type="protein sequence ID" value="GIH13005.1"/>
    <property type="molecule type" value="Genomic_DNA"/>
</dbReference>
<dbReference type="AlphaFoldDB" id="A0A8J3QL58"/>
<evidence type="ECO:0000313" key="2">
    <source>
        <dbReference type="EMBL" id="GIH13005.1"/>
    </source>
</evidence>
<accession>A0A8J3QL58</accession>
<keyword evidence="3" id="KW-1185">Reference proteome</keyword>
<evidence type="ECO:0000256" key="1">
    <source>
        <dbReference type="SAM" id="SignalP"/>
    </source>
</evidence>
<name>A0A8J3QL58_9ACTN</name>
<comment type="caution">
    <text evidence="2">The sequence shown here is derived from an EMBL/GenBank/DDBJ whole genome shotgun (WGS) entry which is preliminary data.</text>
</comment>
<evidence type="ECO:0000313" key="3">
    <source>
        <dbReference type="Proteomes" id="UP000642748"/>
    </source>
</evidence>
<dbReference type="RefSeq" id="WP_203916711.1">
    <property type="nucleotide sequence ID" value="NZ_BONZ01000013.1"/>
</dbReference>
<organism evidence="2 3">
    <name type="scientific">Rugosimonospora africana</name>
    <dbReference type="NCBI Taxonomy" id="556532"/>
    <lineage>
        <taxon>Bacteria</taxon>
        <taxon>Bacillati</taxon>
        <taxon>Actinomycetota</taxon>
        <taxon>Actinomycetes</taxon>
        <taxon>Micromonosporales</taxon>
        <taxon>Micromonosporaceae</taxon>
        <taxon>Rugosimonospora</taxon>
    </lineage>
</organism>
<proteinExistence type="predicted"/>
<evidence type="ECO:0008006" key="4">
    <source>
        <dbReference type="Google" id="ProtNLM"/>
    </source>
</evidence>
<reference evidence="2" key="1">
    <citation type="submission" date="2021-01" db="EMBL/GenBank/DDBJ databases">
        <title>Whole genome shotgun sequence of Rugosimonospora africana NBRC 104875.</title>
        <authorList>
            <person name="Komaki H."/>
            <person name="Tamura T."/>
        </authorList>
    </citation>
    <scope>NUCLEOTIDE SEQUENCE</scope>
    <source>
        <strain evidence="2">NBRC 104875</strain>
    </source>
</reference>
<dbReference type="PROSITE" id="PS51257">
    <property type="entry name" value="PROKAR_LIPOPROTEIN"/>
    <property type="match status" value="1"/>
</dbReference>
<feature type="chain" id="PRO_5038930631" description="Lipoprotein" evidence="1">
    <location>
        <begin position="22"/>
        <end position="172"/>
    </location>
</feature>
<protein>
    <recommendedName>
        <fullName evidence="4">Lipoprotein</fullName>
    </recommendedName>
</protein>
<sequence>MKRAVVLSTMLSGLLVLTATSGCSSHGSATAKASPGAASDLSAAALQVAKCMRGKGFDVPDPTFDADGVPNFHEDPAARGNAAYEAARTICRKPFNEAWVAAGKPNEKTQSSQDLLAYAQCLRQNGVNVADPDPSGNWSLSKELMSSPAWKRASTACASKLPSGVQLPGAQK</sequence>
<feature type="signal peptide" evidence="1">
    <location>
        <begin position="1"/>
        <end position="21"/>
    </location>
</feature>
<gene>
    <name evidence="2" type="ORF">Raf01_11770</name>
</gene>
<dbReference type="Proteomes" id="UP000642748">
    <property type="component" value="Unassembled WGS sequence"/>
</dbReference>